<reference evidence="7" key="2">
    <citation type="submission" date="2023-05" db="EMBL/GenBank/DDBJ databases">
        <authorList>
            <consortium name="Lawrence Berkeley National Laboratory"/>
            <person name="Steindorff A."/>
            <person name="Hensen N."/>
            <person name="Bonometti L."/>
            <person name="Westerberg I."/>
            <person name="Brannstrom I.O."/>
            <person name="Guillou S."/>
            <person name="Cros-Aarteil S."/>
            <person name="Calhoun S."/>
            <person name="Haridas S."/>
            <person name="Kuo A."/>
            <person name="Mondo S."/>
            <person name="Pangilinan J."/>
            <person name="Riley R."/>
            <person name="Labutti K."/>
            <person name="Andreopoulos B."/>
            <person name="Lipzen A."/>
            <person name="Chen C."/>
            <person name="Yanf M."/>
            <person name="Daum C."/>
            <person name="Ng V."/>
            <person name="Clum A."/>
            <person name="Ohm R."/>
            <person name="Martin F."/>
            <person name="Silar P."/>
            <person name="Natvig D."/>
            <person name="Lalanne C."/>
            <person name="Gautier V."/>
            <person name="Ament-Velasquez S.L."/>
            <person name="Kruys A."/>
            <person name="Hutchinson M.I."/>
            <person name="Powell A.J."/>
            <person name="Barry K."/>
            <person name="Miller A.N."/>
            <person name="Grigoriev I.V."/>
            <person name="Debuchy R."/>
            <person name="Gladieux P."/>
            <person name="Thoren M.H."/>
            <person name="Johannesson H."/>
        </authorList>
    </citation>
    <scope>NUCLEOTIDE SEQUENCE</scope>
    <source>
        <strain evidence="7">CBS 731.68</strain>
    </source>
</reference>
<dbReference type="EMBL" id="MU853230">
    <property type="protein sequence ID" value="KAK4122860.1"/>
    <property type="molecule type" value="Genomic_DNA"/>
</dbReference>
<keyword evidence="3" id="KW-0547">Nucleotide-binding</keyword>
<evidence type="ECO:0000259" key="6">
    <source>
        <dbReference type="PROSITE" id="PS50011"/>
    </source>
</evidence>
<proteinExistence type="predicted"/>
<dbReference type="GO" id="GO:0005524">
    <property type="term" value="F:ATP binding"/>
    <property type="evidence" value="ECO:0007669"/>
    <property type="project" value="UniProtKB-KW"/>
</dbReference>
<dbReference type="SUPFAM" id="SSF56112">
    <property type="entry name" value="Protein kinase-like (PK-like)"/>
    <property type="match status" value="1"/>
</dbReference>
<evidence type="ECO:0000256" key="2">
    <source>
        <dbReference type="ARBA" id="ARBA00022679"/>
    </source>
</evidence>
<dbReference type="PANTHER" id="PTHR43671:SF13">
    <property type="entry name" value="SERINE_THREONINE-PROTEIN KINASE NEK2"/>
    <property type="match status" value="1"/>
</dbReference>
<reference evidence="7" key="1">
    <citation type="journal article" date="2023" name="Mol. Phylogenet. Evol.">
        <title>Genome-scale phylogeny and comparative genomics of the fungal order Sordariales.</title>
        <authorList>
            <person name="Hensen N."/>
            <person name="Bonometti L."/>
            <person name="Westerberg I."/>
            <person name="Brannstrom I.O."/>
            <person name="Guillou S."/>
            <person name="Cros-Aarteil S."/>
            <person name="Calhoun S."/>
            <person name="Haridas S."/>
            <person name="Kuo A."/>
            <person name="Mondo S."/>
            <person name="Pangilinan J."/>
            <person name="Riley R."/>
            <person name="LaButti K."/>
            <person name="Andreopoulos B."/>
            <person name="Lipzen A."/>
            <person name="Chen C."/>
            <person name="Yan M."/>
            <person name="Daum C."/>
            <person name="Ng V."/>
            <person name="Clum A."/>
            <person name="Steindorff A."/>
            <person name="Ohm R.A."/>
            <person name="Martin F."/>
            <person name="Silar P."/>
            <person name="Natvig D.O."/>
            <person name="Lalanne C."/>
            <person name="Gautier V."/>
            <person name="Ament-Velasquez S.L."/>
            <person name="Kruys A."/>
            <person name="Hutchinson M.I."/>
            <person name="Powell A.J."/>
            <person name="Barry K."/>
            <person name="Miller A.N."/>
            <person name="Grigoriev I.V."/>
            <person name="Debuchy R."/>
            <person name="Gladieux P."/>
            <person name="Hiltunen Thoren M."/>
            <person name="Johannesson H."/>
        </authorList>
    </citation>
    <scope>NUCLEOTIDE SEQUENCE</scope>
    <source>
        <strain evidence="7">CBS 731.68</strain>
    </source>
</reference>
<keyword evidence="4 7" id="KW-0418">Kinase</keyword>
<sequence>MTQELIKYPPGFCMKDVLAWGSTGLVLHDEDSQTVIKTHLGDDDDPLASREREVYERLAQRGGHRRVLRYHGTVESGIRLEYASNDGIRTLCNQRERAAISSGQRLRWTTQISEAAGFIHSAGVIHGDLTCQNIFPDQKLDIKLGDFAGSSIDGSGLLVAVTPSHECSGSPLSTQRDIFAFGSVIYELMTGSAPYQGFSDTEINARNKNGQFADTTSLGELGAIIRSSISLHVNQVRV</sequence>
<evidence type="ECO:0000313" key="7">
    <source>
        <dbReference type="EMBL" id="KAK4122860.1"/>
    </source>
</evidence>
<dbReference type="RefSeq" id="XP_062646631.1">
    <property type="nucleotide sequence ID" value="XM_062795250.1"/>
</dbReference>
<keyword evidence="8" id="KW-1185">Reference proteome</keyword>
<protein>
    <recommendedName>
        <fullName evidence="1">non-specific serine/threonine protein kinase</fullName>
        <ecNumber evidence="1">2.7.11.1</ecNumber>
    </recommendedName>
</protein>
<dbReference type="GO" id="GO:0004674">
    <property type="term" value="F:protein serine/threonine kinase activity"/>
    <property type="evidence" value="ECO:0007669"/>
    <property type="project" value="UniProtKB-EC"/>
</dbReference>
<dbReference type="GeneID" id="87832019"/>
<evidence type="ECO:0000256" key="4">
    <source>
        <dbReference type="ARBA" id="ARBA00022777"/>
    </source>
</evidence>
<evidence type="ECO:0000313" key="8">
    <source>
        <dbReference type="Proteomes" id="UP001302602"/>
    </source>
</evidence>
<keyword evidence="2" id="KW-0808">Transferase</keyword>
<name>A0AAN6TYY5_9PEZI</name>
<evidence type="ECO:0000256" key="5">
    <source>
        <dbReference type="ARBA" id="ARBA00022840"/>
    </source>
</evidence>
<evidence type="ECO:0000256" key="1">
    <source>
        <dbReference type="ARBA" id="ARBA00012513"/>
    </source>
</evidence>
<dbReference type="AlphaFoldDB" id="A0AAN6TYY5"/>
<comment type="caution">
    <text evidence="7">The sequence shown here is derived from an EMBL/GenBank/DDBJ whole genome shotgun (WGS) entry which is preliminary data.</text>
</comment>
<dbReference type="Gene3D" id="1.10.510.10">
    <property type="entry name" value="Transferase(Phosphotransferase) domain 1"/>
    <property type="match status" value="1"/>
</dbReference>
<keyword evidence="5" id="KW-0067">ATP-binding</keyword>
<dbReference type="EC" id="2.7.11.1" evidence="1"/>
<dbReference type="Proteomes" id="UP001302602">
    <property type="component" value="Unassembled WGS sequence"/>
</dbReference>
<dbReference type="InterPro" id="IPR050660">
    <property type="entry name" value="NEK_Ser/Thr_kinase"/>
</dbReference>
<dbReference type="PANTHER" id="PTHR43671">
    <property type="entry name" value="SERINE/THREONINE-PROTEIN KINASE NEK"/>
    <property type="match status" value="1"/>
</dbReference>
<dbReference type="InterPro" id="IPR000719">
    <property type="entry name" value="Prot_kinase_dom"/>
</dbReference>
<gene>
    <name evidence="7" type="ORF">N657DRAFT_664681</name>
</gene>
<dbReference type="InterPro" id="IPR011009">
    <property type="entry name" value="Kinase-like_dom_sf"/>
</dbReference>
<feature type="domain" description="Protein kinase" evidence="6">
    <location>
        <begin position="12"/>
        <end position="238"/>
    </location>
</feature>
<evidence type="ECO:0000256" key="3">
    <source>
        <dbReference type="ARBA" id="ARBA00022741"/>
    </source>
</evidence>
<accession>A0AAN6TYY5</accession>
<organism evidence="7 8">
    <name type="scientific">Parathielavia appendiculata</name>
    <dbReference type="NCBI Taxonomy" id="2587402"/>
    <lineage>
        <taxon>Eukaryota</taxon>
        <taxon>Fungi</taxon>
        <taxon>Dikarya</taxon>
        <taxon>Ascomycota</taxon>
        <taxon>Pezizomycotina</taxon>
        <taxon>Sordariomycetes</taxon>
        <taxon>Sordariomycetidae</taxon>
        <taxon>Sordariales</taxon>
        <taxon>Chaetomiaceae</taxon>
        <taxon>Parathielavia</taxon>
    </lineage>
</organism>
<dbReference type="Pfam" id="PF00069">
    <property type="entry name" value="Pkinase"/>
    <property type="match status" value="1"/>
</dbReference>
<dbReference type="PROSITE" id="PS50011">
    <property type="entry name" value="PROTEIN_KINASE_DOM"/>
    <property type="match status" value="1"/>
</dbReference>